<organism evidence="1 2">
    <name type="scientific">Klebsiella pneumoniae</name>
    <dbReference type="NCBI Taxonomy" id="573"/>
    <lineage>
        <taxon>Bacteria</taxon>
        <taxon>Pseudomonadati</taxon>
        <taxon>Pseudomonadota</taxon>
        <taxon>Gammaproteobacteria</taxon>
        <taxon>Enterobacterales</taxon>
        <taxon>Enterobacteriaceae</taxon>
        <taxon>Klebsiella/Raoultella group</taxon>
        <taxon>Klebsiella</taxon>
        <taxon>Klebsiella pneumoniae complex</taxon>
    </lineage>
</organism>
<reference evidence="1 2" key="1">
    <citation type="submission" date="2018-06" db="EMBL/GenBank/DDBJ databases">
        <authorList>
            <consortium name="Pathogen Informatics"/>
            <person name="Doyle S."/>
        </authorList>
    </citation>
    <scope>NUCLEOTIDE SEQUENCE [LARGE SCALE GENOMIC DNA]</scope>
    <source>
        <strain evidence="1 2">NCTC5052</strain>
    </source>
</reference>
<protein>
    <recommendedName>
        <fullName evidence="3">Host cell division inhibitor Icd-like protein</fullName>
    </recommendedName>
</protein>
<dbReference type="EMBL" id="UGLJ01000002">
    <property type="protein sequence ID" value="STT96848.1"/>
    <property type="molecule type" value="Genomic_DNA"/>
</dbReference>
<name>A0A377Y7K7_KLEPN</name>
<dbReference type="AlphaFoldDB" id="A0A377Y7K7"/>
<dbReference type="NCBIfam" id="NF033153">
    <property type="entry name" value="phage_ICD_like"/>
    <property type="match status" value="1"/>
</dbReference>
<evidence type="ECO:0008006" key="3">
    <source>
        <dbReference type="Google" id="ProtNLM"/>
    </source>
</evidence>
<accession>A0A377Y7K7</accession>
<proteinExistence type="predicted"/>
<gene>
    <name evidence="1" type="ORF">NCTC5052_05410</name>
</gene>
<dbReference type="Proteomes" id="UP000254103">
    <property type="component" value="Unassembled WGS sequence"/>
</dbReference>
<sequence>MATNKHTEIQPQFTWRFMALNADSGKMIHIIATTERDARQMVPCGMVAIFMARLPVMEVAFMINSSIQSLLQQAISSGDGAHDFCLVKLMLTLSRERCLVGSPFLGGNWTKAPLSQKWVEVMAGRPGRSRQIPE</sequence>
<evidence type="ECO:0000313" key="1">
    <source>
        <dbReference type="EMBL" id="STT96848.1"/>
    </source>
</evidence>
<evidence type="ECO:0000313" key="2">
    <source>
        <dbReference type="Proteomes" id="UP000254103"/>
    </source>
</evidence>